<dbReference type="SUPFAM" id="SSF51120">
    <property type="entry name" value="beta-Roll"/>
    <property type="match status" value="4"/>
</dbReference>
<proteinExistence type="predicted"/>
<dbReference type="eggNOG" id="COG2931">
    <property type="taxonomic scope" value="Bacteria"/>
</dbReference>
<evidence type="ECO:0000256" key="1">
    <source>
        <dbReference type="ARBA" id="ARBA00001913"/>
    </source>
</evidence>
<dbReference type="KEGG" id="alv:Alvin_0267"/>
<dbReference type="PANTHER" id="PTHR38340:SF1">
    <property type="entry name" value="S-LAYER PROTEIN"/>
    <property type="match status" value="1"/>
</dbReference>
<evidence type="ECO:0000259" key="6">
    <source>
        <dbReference type="Pfam" id="PF08548"/>
    </source>
</evidence>
<organism evidence="7 8">
    <name type="scientific">Allochromatium vinosum (strain ATCC 17899 / DSM 180 / NBRC 103801 / NCIMB 10441 / D)</name>
    <name type="common">Chromatium vinosum</name>
    <dbReference type="NCBI Taxonomy" id="572477"/>
    <lineage>
        <taxon>Bacteria</taxon>
        <taxon>Pseudomonadati</taxon>
        <taxon>Pseudomonadota</taxon>
        <taxon>Gammaproteobacteria</taxon>
        <taxon>Chromatiales</taxon>
        <taxon>Chromatiaceae</taxon>
        <taxon>Allochromatium</taxon>
    </lineage>
</organism>
<dbReference type="EMBL" id="CP001896">
    <property type="protein sequence ID" value="ADC61231.1"/>
    <property type="molecule type" value="Genomic_DNA"/>
</dbReference>
<dbReference type="InterPro" id="IPR050557">
    <property type="entry name" value="RTX_toxin/Mannuronan_C5-epim"/>
</dbReference>
<gene>
    <name evidence="7" type="ordered locus">Alvin_0267</name>
</gene>
<dbReference type="AlphaFoldDB" id="D3RMH3"/>
<evidence type="ECO:0000313" key="8">
    <source>
        <dbReference type="Proteomes" id="UP000001441"/>
    </source>
</evidence>
<dbReference type="InterPro" id="IPR013858">
    <property type="entry name" value="Peptidase_M10B_C"/>
</dbReference>
<name>D3RMH3_ALLVD</name>
<dbReference type="PROSITE" id="PS00330">
    <property type="entry name" value="HEMOLYSIN_CALCIUM"/>
    <property type="match status" value="1"/>
</dbReference>
<keyword evidence="3" id="KW-0964">Secreted</keyword>
<dbReference type="HOGENOM" id="CLU_287406_0_0_6"/>
<dbReference type="InterPro" id="IPR018511">
    <property type="entry name" value="Hemolysin-typ_Ca-bd_CS"/>
</dbReference>
<dbReference type="Proteomes" id="UP000001441">
    <property type="component" value="Chromosome"/>
</dbReference>
<comment type="subcellular location">
    <subcellularLocation>
        <location evidence="2">Secreted</location>
    </subcellularLocation>
</comment>
<evidence type="ECO:0000313" key="7">
    <source>
        <dbReference type="EMBL" id="ADC61231.1"/>
    </source>
</evidence>
<dbReference type="InterPro" id="IPR011049">
    <property type="entry name" value="Serralysin-like_metalloprot_C"/>
</dbReference>
<dbReference type="OrthoDB" id="1676884at2"/>
<evidence type="ECO:0000256" key="3">
    <source>
        <dbReference type="ARBA" id="ARBA00022525"/>
    </source>
</evidence>
<dbReference type="STRING" id="572477.Alvin_0267"/>
<accession>D3RMH3</accession>
<dbReference type="GO" id="GO:0005509">
    <property type="term" value="F:calcium ion binding"/>
    <property type="evidence" value="ECO:0007669"/>
    <property type="project" value="InterPro"/>
</dbReference>
<sequence length="1019" mass="104635">MATYYFSKITNGQTLTFTPGSDILQFDDDTISAGLGSVTQVQTDLLFSYGGKTFTLKNVVLGQLTMSNVKFKNGSLLLVGDNTTDIAKDELNNPLTGAAQSDFLHGLGGNDTLDGKAGADIMIGGDGADTYIVDNDSDQVNETNASTGLDQWDTVKSSVSYTLGANVEQLNLTGATAINGTGNTLKNVLIGNSAANRLDGGKGDDRMEGGNGNDTYVVDSTKDEVIETSALAAGGVDTVESWISYTLTANVENLLLLGTANNSATGNTLNNRLTGNSGSNRLDGVTGADTMEGGDGQDVYVVNSADDVVIETNTSTSSLQIDLVEASLSYTLTANVEWLQLMGTTSINATGNTGDNLLIANVGNNVFDGVSGNDTVSYSLSSPYIASINPKSSINQSANPALAGVKVSLAVTGAQATIGSGMDKLNNIDNLIGSRFNDQLTGNSSANILDGGLGADVLIGGDGNDIYYVDGNDTVIETNASKTQSDTVRSIVSYVLGANLEKLELIGSDNIHGTGNELQNTIIGNDKDNLLDGAGGADRLEGGKGNDTYLVDGFDTVIEAGSAGTDTIMTEVGILNNTLPTNVENLLLLGSVNLTGKGNTLANVIYANVGDNLLDGVKNTSSSSKDTLSYEFGATAGVRVNLSLLGSAQNTGGSGTDTLVGDSFHNLTGSYYNDILQGTTSDNVLNGLGGSDTVSYENSATGSVIINLNLSTRQNTLGSGGDTLLSIENITGSTFDDTIIASSGNNIMDGGLGSDTVSYVKSDGLVAVNLAVTTAQNTGGSGKDTLIKIENLIGSNYNDSLTGNTGANRLDGGKGADALKGGAGDDVYVVDNAGDVVTEAFSQGNDTVQSWINLTLGGNIENLELMYDKSLGDANNPKTGTGNTLNNTLTGNALSNTLSGLGGNDVLDGAGGQDSLTGGGGADRFVFSVVTDTSASMPDVITDFTRSQSDKIDLSLATFYEGVFKFVGIKAFSGVSGELRYQTLSNKTLITGDTNGDKVADFAIELTGAIAMQASDFVL</sequence>
<dbReference type="InterPro" id="IPR001343">
    <property type="entry name" value="Hemolysn_Ca-bd"/>
</dbReference>
<dbReference type="Gene3D" id="2.150.10.10">
    <property type="entry name" value="Serralysin-like metalloprotease, C-terminal"/>
    <property type="match status" value="6"/>
</dbReference>
<feature type="domain" description="Peptidase M10 serralysin C-terminal" evidence="6">
    <location>
        <begin position="894"/>
        <end position="1018"/>
    </location>
</feature>
<keyword evidence="8" id="KW-1185">Reference proteome</keyword>
<keyword evidence="5" id="KW-0106">Calcium</keyword>
<dbReference type="PRINTS" id="PR00313">
    <property type="entry name" value="CABNDNGRPT"/>
</dbReference>
<dbReference type="PANTHER" id="PTHR38340">
    <property type="entry name" value="S-LAYER PROTEIN"/>
    <property type="match status" value="1"/>
</dbReference>
<evidence type="ECO:0000256" key="5">
    <source>
        <dbReference type="ARBA" id="ARBA00022837"/>
    </source>
</evidence>
<dbReference type="GO" id="GO:0005615">
    <property type="term" value="C:extracellular space"/>
    <property type="evidence" value="ECO:0007669"/>
    <property type="project" value="InterPro"/>
</dbReference>
<reference evidence="7 8" key="1">
    <citation type="journal article" date="2011" name="Stand. Genomic Sci.">
        <title>Complete genome sequence of Allochromatium vinosum DSM 180(T).</title>
        <authorList>
            <person name="Weissgerber T."/>
            <person name="Zigann R."/>
            <person name="Bruce D."/>
            <person name="Chang Y.J."/>
            <person name="Detter J.C."/>
            <person name="Han C."/>
            <person name="Hauser L."/>
            <person name="Jeffries C.D."/>
            <person name="Land M."/>
            <person name="Munk A.C."/>
            <person name="Tapia R."/>
            <person name="Dahl C."/>
        </authorList>
    </citation>
    <scope>NUCLEOTIDE SEQUENCE [LARGE SCALE GENOMIC DNA]</scope>
    <source>
        <strain evidence="8">ATCC 17899 / DSM 180 / NBRC 103801 / NCIMB 10441 / D</strain>
    </source>
</reference>
<dbReference type="RefSeq" id="WP_012969507.1">
    <property type="nucleotide sequence ID" value="NC_013851.1"/>
</dbReference>
<evidence type="ECO:0000256" key="2">
    <source>
        <dbReference type="ARBA" id="ARBA00004613"/>
    </source>
</evidence>
<evidence type="ECO:0000256" key="4">
    <source>
        <dbReference type="ARBA" id="ARBA00022737"/>
    </source>
</evidence>
<dbReference type="Pfam" id="PF00353">
    <property type="entry name" value="HemolysinCabind"/>
    <property type="match status" value="9"/>
</dbReference>
<comment type="cofactor">
    <cofactor evidence="1">
        <name>Ca(2+)</name>
        <dbReference type="ChEBI" id="CHEBI:29108"/>
    </cofactor>
</comment>
<keyword evidence="4" id="KW-0677">Repeat</keyword>
<dbReference type="Pfam" id="PF08548">
    <property type="entry name" value="Peptidase_M10_C"/>
    <property type="match status" value="1"/>
</dbReference>
<protein>
    <submittedName>
        <fullName evidence="7">Peptidase M10 serralysin</fullName>
    </submittedName>
</protein>